<comment type="similarity">
    <text evidence="1 4 5">Belongs to the PCNA family.</text>
</comment>
<evidence type="ECO:0000259" key="7">
    <source>
        <dbReference type="Pfam" id="PF00705"/>
    </source>
</evidence>
<sequence>MVEFRAYQEEARYFKYAFNAAGKVVEEAPLIVTENGIVSRAMDASHIAMAVLEMPWEMFDEYEPPSDELMYGLDMEEVTRIVRRARVTDEITLEGEDEEEVIIKLGSSGYEREFRLRSIDIDDIPDEPELDFAVEVTVVPDFIQDAVRDADLVSDTVKVGAKGNTFYFKAEGERGRVIPKVQEGAEALLTFEVEEDVETAYPLDYLKDMIQAAQGAESVRIRLGQDMPLELTFRIGPAGEGKLTFYLAPRVEE</sequence>
<evidence type="ECO:0000313" key="9">
    <source>
        <dbReference type="EMBL" id="HII69662.1"/>
    </source>
</evidence>
<dbReference type="InterPro" id="IPR000730">
    <property type="entry name" value="Pr_cel_nuc_antig"/>
</dbReference>
<dbReference type="SUPFAM" id="SSF55979">
    <property type="entry name" value="DNA clamp"/>
    <property type="match status" value="2"/>
</dbReference>
<keyword evidence="2 4" id="KW-0235">DNA replication</keyword>
<dbReference type="CDD" id="cd00577">
    <property type="entry name" value="PCNA"/>
    <property type="match status" value="1"/>
</dbReference>
<dbReference type="PROSITE" id="PS01251">
    <property type="entry name" value="PCNA_1"/>
    <property type="match status" value="1"/>
</dbReference>
<dbReference type="InterPro" id="IPR022648">
    <property type="entry name" value="Pr_cel_nuc_antig_N"/>
</dbReference>
<evidence type="ECO:0000256" key="5">
    <source>
        <dbReference type="RuleBase" id="RU003671"/>
    </source>
</evidence>
<dbReference type="Pfam" id="PF00705">
    <property type="entry name" value="PCNA_N"/>
    <property type="match status" value="1"/>
</dbReference>
<comment type="function">
    <text evidence="6">Sliding clamp subunit. Responsible for tethering the catalytic subunit of DNA polymerase to DNA during high-speed replication.</text>
</comment>
<dbReference type="InterPro" id="IPR022659">
    <property type="entry name" value="Pr_cel_nuc_antig_CS"/>
</dbReference>
<dbReference type="OMA" id="KERTADY"/>
<dbReference type="GO" id="GO:0030337">
    <property type="term" value="F:DNA polymerase processivity factor activity"/>
    <property type="evidence" value="ECO:0007669"/>
    <property type="project" value="UniProtKB-UniRule"/>
</dbReference>
<proteinExistence type="inferred from homology"/>
<feature type="domain" description="Proliferating cell nuclear antigen PCNA N-terminal" evidence="7">
    <location>
        <begin position="7"/>
        <end position="105"/>
    </location>
</feature>
<dbReference type="PRINTS" id="PR00339">
    <property type="entry name" value="PCNACYCLIN"/>
</dbReference>
<reference evidence="9" key="1">
    <citation type="journal article" date="2020" name="bioRxiv">
        <title>A rank-normalized archaeal taxonomy based on genome phylogeny resolves widespread incomplete and uneven classifications.</title>
        <authorList>
            <person name="Rinke C."/>
            <person name="Chuvochina M."/>
            <person name="Mussig A.J."/>
            <person name="Chaumeil P.-A."/>
            <person name="Waite D.W."/>
            <person name="Whitman W.B."/>
            <person name="Parks D.H."/>
            <person name="Hugenholtz P."/>
        </authorList>
    </citation>
    <scope>NUCLEOTIDE SEQUENCE</scope>
    <source>
        <strain evidence="9">UBA8853</strain>
    </source>
</reference>
<evidence type="ECO:0000256" key="1">
    <source>
        <dbReference type="ARBA" id="ARBA00010462"/>
    </source>
</evidence>
<protein>
    <recommendedName>
        <fullName evidence="4">DNA polymerase sliding clamp</fullName>
    </recommendedName>
    <alternativeName>
        <fullName evidence="4">Proliferating cell nuclear antigen homolog</fullName>
        <shortName evidence="4">PCNA</shortName>
    </alternativeName>
</protein>
<evidence type="ECO:0000256" key="6">
    <source>
        <dbReference type="RuleBase" id="RU003673"/>
    </source>
</evidence>
<dbReference type="GO" id="GO:0003677">
    <property type="term" value="F:DNA binding"/>
    <property type="evidence" value="ECO:0007669"/>
    <property type="project" value="UniProtKB-UniRule"/>
</dbReference>
<evidence type="ECO:0000256" key="4">
    <source>
        <dbReference type="HAMAP-Rule" id="MF_00317"/>
    </source>
</evidence>
<name>A0A832T5A5_9EURY</name>
<dbReference type="InterPro" id="IPR022649">
    <property type="entry name" value="Pr_cel_nuc_antig_C"/>
</dbReference>
<dbReference type="Gene3D" id="3.70.10.10">
    <property type="match status" value="1"/>
</dbReference>
<dbReference type="NCBIfam" id="TIGR00590">
    <property type="entry name" value="pcna"/>
    <property type="match status" value="1"/>
</dbReference>
<dbReference type="GO" id="GO:0006275">
    <property type="term" value="P:regulation of DNA replication"/>
    <property type="evidence" value="ECO:0007669"/>
    <property type="project" value="UniProtKB-UniRule"/>
</dbReference>
<dbReference type="Proteomes" id="UP000619545">
    <property type="component" value="Unassembled WGS sequence"/>
</dbReference>
<keyword evidence="3 4" id="KW-0238">DNA-binding</keyword>
<dbReference type="EMBL" id="DUJS01000001">
    <property type="protein sequence ID" value="HII69662.1"/>
    <property type="molecule type" value="Genomic_DNA"/>
</dbReference>
<gene>
    <name evidence="4 9" type="primary">pcn</name>
    <name evidence="9" type="ORF">HA336_00325</name>
</gene>
<dbReference type="HAMAP" id="MF_00317">
    <property type="entry name" value="DNApol_clamp_arch"/>
    <property type="match status" value="1"/>
</dbReference>
<comment type="caution">
    <text evidence="9">The sequence shown here is derived from an EMBL/GenBank/DDBJ whole genome shotgun (WGS) entry which is preliminary data.</text>
</comment>
<dbReference type="InterPro" id="IPR046938">
    <property type="entry name" value="DNA_clamp_sf"/>
</dbReference>
<evidence type="ECO:0000259" key="8">
    <source>
        <dbReference type="Pfam" id="PF02747"/>
    </source>
</evidence>
<evidence type="ECO:0000313" key="10">
    <source>
        <dbReference type="Proteomes" id="UP000619545"/>
    </source>
</evidence>
<dbReference type="PANTHER" id="PTHR11352">
    <property type="entry name" value="PROLIFERATING CELL NUCLEAR ANTIGEN"/>
    <property type="match status" value="1"/>
</dbReference>
<organism evidence="9 10">
    <name type="scientific">Methanopyrus kandleri</name>
    <dbReference type="NCBI Taxonomy" id="2320"/>
    <lineage>
        <taxon>Archaea</taxon>
        <taxon>Methanobacteriati</taxon>
        <taxon>Methanobacteriota</taxon>
        <taxon>Methanomada group</taxon>
        <taxon>Methanopyri</taxon>
        <taxon>Methanopyrales</taxon>
        <taxon>Methanopyraceae</taxon>
        <taxon>Methanopyrus</taxon>
    </lineage>
</organism>
<feature type="domain" description="Proliferating cell nuclear antigen PCNA C-terminal" evidence="8">
    <location>
        <begin position="128"/>
        <end position="249"/>
    </location>
</feature>
<dbReference type="AlphaFoldDB" id="A0A832T5A5"/>
<comment type="subunit">
    <text evidence="4">Homotrimer. The subunits circularize to form a toroid; DNA passes through its center. Replication factor C (RFC) is required to load the toroid on the DNA.</text>
</comment>
<evidence type="ECO:0000256" key="3">
    <source>
        <dbReference type="ARBA" id="ARBA00023125"/>
    </source>
</evidence>
<accession>A0A832T5A5</accession>
<comment type="function">
    <text evidence="4">Sliding clamp subunit that acts as a moving platform for DNA processing. Responsible for tethering the catalytic subunit of DNA polymerase and other proteins to DNA during high-speed replication.</text>
</comment>
<evidence type="ECO:0000256" key="2">
    <source>
        <dbReference type="ARBA" id="ARBA00022705"/>
    </source>
</evidence>
<dbReference type="PANTHER" id="PTHR11352:SF0">
    <property type="entry name" value="PROLIFERATING CELL NUCLEAR ANTIGEN"/>
    <property type="match status" value="1"/>
</dbReference>
<dbReference type="SMR" id="A0A832T5A5"/>
<dbReference type="Pfam" id="PF02747">
    <property type="entry name" value="PCNA_C"/>
    <property type="match status" value="1"/>
</dbReference>
<dbReference type="GO" id="GO:0006272">
    <property type="term" value="P:leading strand elongation"/>
    <property type="evidence" value="ECO:0007669"/>
    <property type="project" value="TreeGrafter"/>
</dbReference>